<evidence type="ECO:0000259" key="1">
    <source>
        <dbReference type="Pfam" id="PF12867"/>
    </source>
</evidence>
<dbReference type="Proteomes" id="UP000198432">
    <property type="component" value="Unassembled WGS sequence"/>
</dbReference>
<gene>
    <name evidence="2" type="ORF">SAMN06296052_10933</name>
</gene>
<dbReference type="EMBL" id="FZOQ01000009">
    <property type="protein sequence ID" value="SNS57906.1"/>
    <property type="molecule type" value="Genomic_DNA"/>
</dbReference>
<dbReference type="AlphaFoldDB" id="A0A239FLU0"/>
<evidence type="ECO:0000313" key="2">
    <source>
        <dbReference type="EMBL" id="SNS57906.1"/>
    </source>
</evidence>
<dbReference type="Pfam" id="PF12867">
    <property type="entry name" value="DinB_2"/>
    <property type="match status" value="1"/>
</dbReference>
<dbReference type="OrthoDB" id="9793216at2"/>
<accession>A0A239FLU0</accession>
<feature type="domain" description="DinB-like" evidence="1">
    <location>
        <begin position="35"/>
        <end position="168"/>
    </location>
</feature>
<dbReference type="Gene3D" id="1.20.120.450">
    <property type="entry name" value="dinb family like domain"/>
    <property type="match status" value="1"/>
</dbReference>
<reference evidence="3" key="1">
    <citation type="submission" date="2017-06" db="EMBL/GenBank/DDBJ databases">
        <authorList>
            <person name="Varghese N."/>
            <person name="Submissions S."/>
        </authorList>
    </citation>
    <scope>NUCLEOTIDE SEQUENCE [LARGE SCALE GENOMIC DNA]</scope>
    <source>
        <strain evidence="3">NKM1</strain>
    </source>
</reference>
<evidence type="ECO:0000313" key="3">
    <source>
        <dbReference type="Proteomes" id="UP000198432"/>
    </source>
</evidence>
<sequence length="178" mass="20788">MPLHVNKPTPEEYPSMYQPYMDQLPANEEILPLMEKQVKDLRDLLQDLPDERAAEGYAAGKWSVKELLQHLVDSERIFGYRALCFSRGEETPLPGYDENKYVTTSQANSRTLKDILDEYELVRRSNLAMFQSFKEKMLDKTGIASGRRLSLRGLIYLIAAHERHHLNILKDRYLQHHQ</sequence>
<dbReference type="RefSeq" id="WP_089319294.1">
    <property type="nucleotide sequence ID" value="NZ_FZOQ01000009.1"/>
</dbReference>
<organism evidence="2 3">
    <name type="scientific">Pontibacter ummariensis</name>
    <dbReference type="NCBI Taxonomy" id="1610492"/>
    <lineage>
        <taxon>Bacteria</taxon>
        <taxon>Pseudomonadati</taxon>
        <taxon>Bacteroidota</taxon>
        <taxon>Cytophagia</taxon>
        <taxon>Cytophagales</taxon>
        <taxon>Hymenobacteraceae</taxon>
        <taxon>Pontibacter</taxon>
    </lineage>
</organism>
<dbReference type="InterPro" id="IPR024775">
    <property type="entry name" value="DinB-like"/>
</dbReference>
<dbReference type="SUPFAM" id="SSF109854">
    <property type="entry name" value="DinB/YfiT-like putative metalloenzymes"/>
    <property type="match status" value="1"/>
</dbReference>
<keyword evidence="3" id="KW-1185">Reference proteome</keyword>
<protein>
    <submittedName>
        <fullName evidence="2">DinB superfamily protein</fullName>
    </submittedName>
</protein>
<proteinExistence type="predicted"/>
<dbReference type="InterPro" id="IPR034660">
    <property type="entry name" value="DinB/YfiT-like"/>
</dbReference>
<name>A0A239FLU0_9BACT</name>